<protein>
    <submittedName>
        <fullName evidence="1">Uncharacterized protein</fullName>
    </submittedName>
</protein>
<dbReference type="HOGENOM" id="CLU_3206327_0_0_11"/>
<evidence type="ECO:0000313" key="1">
    <source>
        <dbReference type="EMBL" id="CCH70927.1"/>
    </source>
</evidence>
<keyword evidence="2" id="KW-1185">Reference proteome</keyword>
<gene>
    <name evidence="1" type="ORF">BN10_720006</name>
</gene>
<proteinExistence type="predicted"/>
<reference evidence="1 2" key="1">
    <citation type="journal article" date="2013" name="ISME J.">
        <title>A metabolic model for members of the genus Tetrasphaera involved in enhanced biological phosphorus removal.</title>
        <authorList>
            <person name="Kristiansen R."/>
            <person name="Nguyen H.T.T."/>
            <person name="Saunders A.M."/>
            <person name="Nielsen J.L."/>
            <person name="Wimmer R."/>
            <person name="Le V.Q."/>
            <person name="McIlroy S.J."/>
            <person name="Petrovski S."/>
            <person name="Seviour R.J."/>
            <person name="Calteau A."/>
            <person name="Nielsen K.L."/>
            <person name="Nielsen P.H."/>
        </authorList>
    </citation>
    <scope>NUCLEOTIDE SEQUENCE [LARGE SCALE GENOMIC DNA]</scope>
    <source>
        <strain evidence="1 2">Lp2</strain>
    </source>
</reference>
<dbReference type="EMBL" id="CAIZ01000144">
    <property type="protein sequence ID" value="CCH70927.1"/>
    <property type="molecule type" value="Genomic_DNA"/>
</dbReference>
<dbReference type="AlphaFoldDB" id="N0E207"/>
<organism evidence="1 2">
    <name type="scientific">Phycicoccus elongatus Lp2</name>
    <dbReference type="NCBI Taxonomy" id="1193181"/>
    <lineage>
        <taxon>Bacteria</taxon>
        <taxon>Bacillati</taxon>
        <taxon>Actinomycetota</taxon>
        <taxon>Actinomycetes</taxon>
        <taxon>Micrococcales</taxon>
        <taxon>Intrasporangiaceae</taxon>
        <taxon>Phycicoccus</taxon>
    </lineage>
</organism>
<dbReference type="RefSeq" id="WP_010850763.1">
    <property type="nucleotide sequence ID" value="NZ_HF570956.1"/>
</dbReference>
<accession>N0E207</accession>
<name>N0E207_9MICO</name>
<dbReference type="Proteomes" id="UP000013167">
    <property type="component" value="Unassembled WGS sequence"/>
</dbReference>
<sequence length="45" mass="5123">MKKATEPMGPAALRMKWVPVTLPDGRSRMEMRWKAPRKIQKATAA</sequence>
<evidence type="ECO:0000313" key="2">
    <source>
        <dbReference type="Proteomes" id="UP000013167"/>
    </source>
</evidence>
<comment type="caution">
    <text evidence="1">The sequence shown here is derived from an EMBL/GenBank/DDBJ whole genome shotgun (WGS) entry which is preliminary data.</text>
</comment>